<dbReference type="SUPFAM" id="SSF47095">
    <property type="entry name" value="HMG-box"/>
    <property type="match status" value="1"/>
</dbReference>
<dbReference type="Proteomes" id="UP000006672">
    <property type="component" value="Unassembled WGS sequence"/>
</dbReference>
<dbReference type="AlphaFoldDB" id="A0A0H5S3R5"/>
<dbReference type="EMBL" id="CAAKNF010000195">
    <property type="protein sequence ID" value="VIO97644.1"/>
    <property type="molecule type" value="Genomic_DNA"/>
</dbReference>
<dbReference type="PROSITE" id="PS50118">
    <property type="entry name" value="HMG_BOX_2"/>
    <property type="match status" value="1"/>
</dbReference>
<evidence type="ECO:0000313" key="6">
    <source>
        <dbReference type="WBParaSite" id="Bm8815.1"/>
    </source>
</evidence>
<reference evidence="3" key="2">
    <citation type="submission" date="2012-12" db="EMBL/GenBank/DDBJ databases">
        <authorList>
            <person name="Gao Y.W."/>
            <person name="Fan S.T."/>
            <person name="Sun H.T."/>
            <person name="Wang Z."/>
            <person name="Gao X.L."/>
            <person name="Li Y.G."/>
            <person name="Wang T.C."/>
            <person name="Zhang K."/>
            <person name="Xu W.W."/>
            <person name="Yu Z.J."/>
            <person name="Xia X.Z."/>
        </authorList>
    </citation>
    <scope>NUCLEOTIDE SEQUENCE</scope>
    <source>
        <strain evidence="3">FR3</strain>
    </source>
</reference>
<feature type="DNA-binding region" description="HMG box" evidence="1">
    <location>
        <begin position="3"/>
        <end position="73"/>
    </location>
</feature>
<dbReference type="InterPro" id="IPR036910">
    <property type="entry name" value="HMG_box_dom_sf"/>
</dbReference>
<keyword evidence="1" id="KW-0238">DNA-binding</keyword>
<keyword evidence="5" id="KW-1185">Reference proteome</keyword>
<dbReference type="SMART" id="SM00398">
    <property type="entry name" value="HMG"/>
    <property type="match status" value="1"/>
</dbReference>
<reference evidence="7" key="4">
    <citation type="submission" date="2022-04" db="UniProtKB">
        <authorList>
            <consortium name="WormBaseParasite"/>
        </authorList>
    </citation>
    <scope>IDENTIFICATION</scope>
</reference>
<dbReference type="OrthoDB" id="5791983at2759"/>
<evidence type="ECO:0000313" key="8">
    <source>
        <dbReference type="WormBase" id="Bm8815"/>
    </source>
</evidence>
<dbReference type="GO" id="GO:0003677">
    <property type="term" value="F:DNA binding"/>
    <property type="evidence" value="ECO:0007669"/>
    <property type="project" value="UniProtKB-UniRule"/>
</dbReference>
<reference evidence="4" key="3">
    <citation type="submission" date="2019-04" db="EMBL/GenBank/DDBJ databases">
        <authorList>
            <person name="Howe K."/>
            <person name="Paulini M."/>
            <person name="Williams G."/>
        </authorList>
    </citation>
    <scope>NUCLEOTIDE SEQUENCE [LARGE SCALE GENOMIC DNA]</scope>
    <source>
        <strain evidence="4">FR3</strain>
    </source>
</reference>
<protein>
    <submittedName>
        <fullName evidence="3 6">Bm8815</fullName>
    </submittedName>
    <submittedName>
        <fullName evidence="7">HMG box domain-containing protein</fullName>
    </submittedName>
</protein>
<evidence type="ECO:0000313" key="4">
    <source>
        <dbReference type="EMBL" id="VIO97644.1"/>
    </source>
</evidence>
<evidence type="ECO:0000313" key="7">
    <source>
        <dbReference type="WBParaSite" id="Bm8815.2"/>
    </source>
</evidence>
<evidence type="ECO:0000256" key="1">
    <source>
        <dbReference type="PROSITE-ProRule" id="PRU00267"/>
    </source>
</evidence>
<dbReference type="WBParaSite" id="Bm8815.2">
    <property type="protein sequence ID" value="Bm8815.2"/>
    <property type="gene ID" value="WBGene00229076"/>
</dbReference>
<dbReference type="WormBase" id="Bm8815">
    <property type="protein sequence ID" value="BM23611"/>
    <property type="gene ID" value="WBGene00229076"/>
</dbReference>
<dbReference type="CTD" id="6099702"/>
<accession>A0A4E9FMA7</accession>
<dbReference type="STRING" id="6279.A0A0H5S3R5"/>
<gene>
    <name evidence="3 6 8" type="ORF">Bm8815</name>
    <name evidence="4" type="ORF">BM_BM8815</name>
    <name evidence="3" type="ORF">BM_Bm8815</name>
</gene>
<dbReference type="CDD" id="cd00084">
    <property type="entry name" value="HMG-box_SF"/>
    <property type="match status" value="1"/>
</dbReference>
<evidence type="ECO:0000259" key="2">
    <source>
        <dbReference type="PROSITE" id="PS50118"/>
    </source>
</evidence>
<dbReference type="Gene3D" id="1.10.30.10">
    <property type="entry name" value="High mobility group box domain"/>
    <property type="match status" value="1"/>
</dbReference>
<sequence length="444" mass="52057">MTKKRSSNGFMYFADARRAFYEAENNGVHLTAKKLVERAAQDWKMMSDGERQKWRNENSRRRNEYERQVYQMQSVSIMSKSRTRRLSKLELSLQPKPFSYKLTESKRKSLRQSTYQKLIWREKGSITEVVAKKRFGLLTVQPYCILESNSTNDELICPPAEICTYVMSLSEGVINSERILIRHDYPVDHQSYQFFRISENGFTELAQTPNHLNVHQACIRIANEMRGCWANLILVPASQYQNLAASLTWIKQKRDSSLKRDTTSIRAERLICMEDMITVIAHIFETDVDDSSRWEQHISSNSHYACDLHSDIPNKCPVVVGKSACQHFLDILRNLFNRVYRTHEECIFEIDNTKRYLNPMRYNRINPFQLTSYCDSNDNHTNNDEPFSLIRLRIPDKIQYVTEWLNSLDLNTNTLTSSNDNIKQAFTENLQNELLDDKHSMQLS</sequence>
<dbReference type="Pfam" id="PF00505">
    <property type="entry name" value="HMG_box"/>
    <property type="match status" value="1"/>
</dbReference>
<dbReference type="GO" id="GO:0005634">
    <property type="term" value="C:nucleus"/>
    <property type="evidence" value="ECO:0007669"/>
    <property type="project" value="UniProtKB-UniRule"/>
</dbReference>
<dbReference type="EMBL" id="LN856697">
    <property type="protein sequence ID" value="CRZ22850.1"/>
    <property type="molecule type" value="Genomic_DNA"/>
</dbReference>
<proteinExistence type="predicted"/>
<dbReference type="RefSeq" id="XP_042937208.1">
    <property type="nucleotide sequence ID" value="XM_043081274.1"/>
</dbReference>
<evidence type="ECO:0000313" key="5">
    <source>
        <dbReference type="Proteomes" id="UP000006672"/>
    </source>
</evidence>
<dbReference type="InterPro" id="IPR009071">
    <property type="entry name" value="HMG_box_dom"/>
</dbReference>
<name>A0A0H5S3R5_BRUMA</name>
<dbReference type="GeneID" id="6099702"/>
<evidence type="ECO:0000313" key="3">
    <source>
        <dbReference type="EMBL" id="CRZ22850.1"/>
    </source>
</evidence>
<dbReference type="WBParaSite" id="Bm8815.1">
    <property type="protein sequence ID" value="Bm8815.1"/>
    <property type="gene ID" value="WBGene00229076"/>
</dbReference>
<accession>A0A0H5S3R5</accession>
<keyword evidence="1" id="KW-0539">Nucleus</keyword>
<organism evidence="3">
    <name type="scientific">Brugia malayi</name>
    <name type="common">Filarial nematode worm</name>
    <dbReference type="NCBI Taxonomy" id="6279"/>
    <lineage>
        <taxon>Eukaryota</taxon>
        <taxon>Metazoa</taxon>
        <taxon>Ecdysozoa</taxon>
        <taxon>Nematoda</taxon>
        <taxon>Chromadorea</taxon>
        <taxon>Rhabditida</taxon>
        <taxon>Spirurina</taxon>
        <taxon>Spiruromorpha</taxon>
        <taxon>Filarioidea</taxon>
        <taxon>Onchocercidae</taxon>
        <taxon>Brugia</taxon>
    </lineage>
</organism>
<dbReference type="FunCoup" id="A0A0H5S3R5">
    <property type="interactions" value="48"/>
</dbReference>
<dbReference type="KEGG" id="bmy:BM_BM8815"/>
<dbReference type="OMA" id="ICMEDMI"/>
<reference evidence="3 5" key="1">
    <citation type="journal article" date="2007" name="Science">
        <title>Draft genome of the filarial nematode parasite Brugia malayi.</title>
        <authorList>
            <person name="Ghedin E."/>
            <person name="Wang S."/>
            <person name="Spiro D."/>
            <person name="Caler E."/>
            <person name="Zhao Q."/>
            <person name="Crabtree J."/>
            <person name="Allen J.E."/>
            <person name="Delcher A.L."/>
            <person name="Guiliano D.B."/>
            <person name="Miranda-Saavedra D."/>
            <person name="Angiuoli S.V."/>
            <person name="Creasy T."/>
            <person name="Amedeo P."/>
            <person name="Haas B."/>
            <person name="El-Sayed N.M."/>
            <person name="Wortman J.R."/>
            <person name="Feldblyum T."/>
            <person name="Tallon L."/>
            <person name="Schatz M."/>
            <person name="Shumway M."/>
            <person name="Koo H."/>
            <person name="Salzberg S.L."/>
            <person name="Schobel S."/>
            <person name="Pertea M."/>
            <person name="Pop M."/>
            <person name="White O."/>
            <person name="Barton G.J."/>
            <person name="Carlow C.K."/>
            <person name="Crawford M.J."/>
            <person name="Daub J."/>
            <person name="Dimmic M.W."/>
            <person name="Estes C.F."/>
            <person name="Foster J.M."/>
            <person name="Ganatra M."/>
            <person name="Gregory W.F."/>
            <person name="Johnson N.M."/>
            <person name="Jin J."/>
            <person name="Komuniecki R."/>
            <person name="Korf I."/>
            <person name="Kumar S."/>
            <person name="Laney S."/>
            <person name="Li B.W."/>
            <person name="Li W."/>
            <person name="Lindblom T.H."/>
            <person name="Lustigman S."/>
            <person name="Ma D."/>
            <person name="Maina C.V."/>
            <person name="Martin D.M."/>
            <person name="McCarter J.P."/>
            <person name="McReynolds L."/>
            <person name="Mitreva M."/>
            <person name="Nutman T.B."/>
            <person name="Parkinson J."/>
            <person name="Peregrin-Alvarez J.M."/>
            <person name="Poole C."/>
            <person name="Ren Q."/>
            <person name="Saunders L."/>
            <person name="Sluder A.E."/>
            <person name="Smith K."/>
            <person name="Stanke M."/>
            <person name="Unnasch T.R."/>
            <person name="Ware J."/>
            <person name="Wei A.D."/>
            <person name="Weil G."/>
            <person name="Williams D.J."/>
            <person name="Zhang Y."/>
            <person name="Williams S.A."/>
            <person name="Fraser-Liggett C."/>
            <person name="Slatko B."/>
            <person name="Blaxter M.L."/>
            <person name="Scott A.L."/>
        </authorList>
    </citation>
    <scope>NUCLEOTIDE SEQUENCE</scope>
    <source>
        <strain evidence="3 5">FR3</strain>
    </source>
</reference>
<feature type="domain" description="HMG box" evidence="2">
    <location>
        <begin position="3"/>
        <end position="73"/>
    </location>
</feature>